<accession>A0A9C7Q194</accession>
<evidence type="ECO:0000256" key="1">
    <source>
        <dbReference type="SAM" id="MobiDB-lite"/>
    </source>
</evidence>
<evidence type="ECO:0000313" key="2">
    <source>
        <dbReference type="EMBL" id="GJQ14040.1"/>
    </source>
</evidence>
<keyword evidence="3" id="KW-1185">Reference proteome</keyword>
<reference evidence="2" key="2">
    <citation type="submission" date="2022-01" db="EMBL/GenBank/DDBJ databases">
        <authorList>
            <person name="Hirooka S."/>
            <person name="Miyagishima S.Y."/>
        </authorList>
    </citation>
    <scope>NUCLEOTIDE SEQUENCE</scope>
    <source>
        <strain evidence="2">NBRC 102759</strain>
    </source>
</reference>
<evidence type="ECO:0000313" key="3">
    <source>
        <dbReference type="Proteomes" id="UP001061958"/>
    </source>
</evidence>
<dbReference type="OrthoDB" id="10397263at2759"/>
<dbReference type="EMBL" id="BQMJ01000050">
    <property type="protein sequence ID" value="GJQ14040.1"/>
    <property type="molecule type" value="Genomic_DNA"/>
</dbReference>
<reference evidence="2" key="1">
    <citation type="journal article" date="2022" name="Proc. Natl. Acad. Sci. U.S.A.">
        <title>Life cycle and functional genomics of the unicellular red alga Galdieria for elucidating algal and plant evolution and industrial use.</title>
        <authorList>
            <person name="Hirooka S."/>
            <person name="Itabashi T."/>
            <person name="Ichinose T.M."/>
            <person name="Onuma R."/>
            <person name="Fujiwara T."/>
            <person name="Yamashita S."/>
            <person name="Jong L.W."/>
            <person name="Tomita R."/>
            <person name="Iwane A.H."/>
            <person name="Miyagishima S.Y."/>
        </authorList>
    </citation>
    <scope>NUCLEOTIDE SEQUENCE</scope>
    <source>
        <strain evidence="2">NBRC 102759</strain>
    </source>
</reference>
<protein>
    <submittedName>
        <fullName evidence="2">Uncharacterized protein</fullName>
    </submittedName>
</protein>
<feature type="region of interest" description="Disordered" evidence="1">
    <location>
        <begin position="49"/>
        <end position="81"/>
    </location>
</feature>
<dbReference type="AlphaFoldDB" id="A0A9C7Q194"/>
<feature type="compositionally biased region" description="Basic residues" evidence="1">
    <location>
        <begin position="49"/>
        <end position="61"/>
    </location>
</feature>
<sequence>MWAFIHSLSWKENFRSSTLGSFTERSHASKTVNATPLTIEAAKGARWKGAKWAAKKRPRKLRPSDKFRKPPSYAVDPIRDLKDPPPEYTIVPRVESFSDIEINSDAAQVS</sequence>
<gene>
    <name evidence="2" type="ORF">GpartN1_g5831.t1</name>
</gene>
<dbReference type="Proteomes" id="UP001061958">
    <property type="component" value="Unassembled WGS sequence"/>
</dbReference>
<organism evidence="2 3">
    <name type="scientific">Galdieria partita</name>
    <dbReference type="NCBI Taxonomy" id="83374"/>
    <lineage>
        <taxon>Eukaryota</taxon>
        <taxon>Rhodophyta</taxon>
        <taxon>Bangiophyceae</taxon>
        <taxon>Galdieriales</taxon>
        <taxon>Galdieriaceae</taxon>
        <taxon>Galdieria</taxon>
    </lineage>
</organism>
<proteinExistence type="predicted"/>
<name>A0A9C7Q194_9RHOD</name>
<comment type="caution">
    <text evidence="2">The sequence shown here is derived from an EMBL/GenBank/DDBJ whole genome shotgun (WGS) entry which is preliminary data.</text>
</comment>